<sequence>MIDSSVIRPLRFFALLFSLNLSSGLQATYKYCHLCRY</sequence>
<dbReference type="AlphaFoldDB" id="A0A0E9RTS3"/>
<proteinExistence type="predicted"/>
<evidence type="ECO:0000313" key="1">
    <source>
        <dbReference type="EMBL" id="JAH32242.1"/>
    </source>
</evidence>
<organism evidence="1">
    <name type="scientific">Anguilla anguilla</name>
    <name type="common">European freshwater eel</name>
    <name type="synonym">Muraena anguilla</name>
    <dbReference type="NCBI Taxonomy" id="7936"/>
    <lineage>
        <taxon>Eukaryota</taxon>
        <taxon>Metazoa</taxon>
        <taxon>Chordata</taxon>
        <taxon>Craniata</taxon>
        <taxon>Vertebrata</taxon>
        <taxon>Euteleostomi</taxon>
        <taxon>Actinopterygii</taxon>
        <taxon>Neopterygii</taxon>
        <taxon>Teleostei</taxon>
        <taxon>Anguilliformes</taxon>
        <taxon>Anguillidae</taxon>
        <taxon>Anguilla</taxon>
    </lineage>
</organism>
<reference evidence="1" key="2">
    <citation type="journal article" date="2015" name="Fish Shellfish Immunol.">
        <title>Early steps in the European eel (Anguilla anguilla)-Vibrio vulnificus interaction in the gills: Role of the RtxA13 toxin.</title>
        <authorList>
            <person name="Callol A."/>
            <person name="Pajuelo D."/>
            <person name="Ebbesson L."/>
            <person name="Teles M."/>
            <person name="MacKenzie S."/>
            <person name="Amaro C."/>
        </authorList>
    </citation>
    <scope>NUCLEOTIDE SEQUENCE</scope>
</reference>
<accession>A0A0E9RTS3</accession>
<dbReference type="EMBL" id="GBXM01060887">
    <property type="protein sequence ID" value="JAH47690.1"/>
    <property type="molecule type" value="Transcribed_RNA"/>
</dbReference>
<protein>
    <submittedName>
        <fullName evidence="1">Uncharacterized protein</fullName>
    </submittedName>
</protein>
<reference evidence="1" key="1">
    <citation type="submission" date="2014-11" db="EMBL/GenBank/DDBJ databases">
        <authorList>
            <person name="Amaro Gonzalez C."/>
        </authorList>
    </citation>
    <scope>NUCLEOTIDE SEQUENCE</scope>
</reference>
<dbReference type="EMBL" id="GBXM01076335">
    <property type="protein sequence ID" value="JAH32242.1"/>
    <property type="molecule type" value="Transcribed_RNA"/>
</dbReference>
<name>A0A0E9RTS3_ANGAN</name>